<dbReference type="PANTHER" id="PTHR43775">
    <property type="entry name" value="FATTY ACID SYNTHASE"/>
    <property type="match status" value="1"/>
</dbReference>
<dbReference type="Pfam" id="PF00698">
    <property type="entry name" value="Acyl_transf_1"/>
    <property type="match status" value="1"/>
</dbReference>
<dbReference type="PROSITE" id="PS00012">
    <property type="entry name" value="PHOSPHOPANTETHEINE"/>
    <property type="match status" value="1"/>
</dbReference>
<dbReference type="SUPFAM" id="SSF55048">
    <property type="entry name" value="Probable ACP-binding domain of malonyl-CoA ACP transacylase"/>
    <property type="match status" value="1"/>
</dbReference>
<dbReference type="RefSeq" id="WP_114627112.1">
    <property type="nucleotide sequence ID" value="NZ_QQNA01000319.1"/>
</dbReference>
<dbReference type="InterPro" id="IPR013968">
    <property type="entry name" value="PKS_KR"/>
</dbReference>
<evidence type="ECO:0000256" key="3">
    <source>
        <dbReference type="ARBA" id="ARBA00022679"/>
    </source>
</evidence>
<dbReference type="InterPro" id="IPR001227">
    <property type="entry name" value="Ac_transferase_dom_sf"/>
</dbReference>
<organism evidence="10 11">
    <name type="scientific">Streptomyces corynorhini</name>
    <dbReference type="NCBI Taxonomy" id="2282652"/>
    <lineage>
        <taxon>Bacteria</taxon>
        <taxon>Bacillati</taxon>
        <taxon>Actinomycetota</taxon>
        <taxon>Actinomycetes</taxon>
        <taxon>Kitasatosporales</taxon>
        <taxon>Streptomycetaceae</taxon>
        <taxon>Streptomyces</taxon>
    </lineage>
</organism>
<dbReference type="GO" id="GO:0017000">
    <property type="term" value="P:antibiotic biosynthetic process"/>
    <property type="evidence" value="ECO:0007669"/>
    <property type="project" value="UniProtKB-KW"/>
</dbReference>
<evidence type="ECO:0000256" key="2">
    <source>
        <dbReference type="ARBA" id="ARBA00022553"/>
    </source>
</evidence>
<dbReference type="Pfam" id="PF02801">
    <property type="entry name" value="Ketoacyl-synt_C"/>
    <property type="match status" value="1"/>
</dbReference>
<dbReference type="InterPro" id="IPR036291">
    <property type="entry name" value="NAD(P)-bd_dom_sf"/>
</dbReference>
<evidence type="ECO:0000259" key="9">
    <source>
        <dbReference type="PROSITE" id="PS52004"/>
    </source>
</evidence>
<dbReference type="SMART" id="SM00822">
    <property type="entry name" value="PKS_KR"/>
    <property type="match status" value="1"/>
</dbReference>
<keyword evidence="3" id="KW-0808">Transferase</keyword>
<dbReference type="SUPFAM" id="SSF51735">
    <property type="entry name" value="NAD(P)-binding Rossmann-fold domains"/>
    <property type="match status" value="2"/>
</dbReference>
<dbReference type="OrthoDB" id="3925831at2"/>
<dbReference type="FunFam" id="3.40.366.10:FF:000002">
    <property type="entry name" value="Probable polyketide synthase 2"/>
    <property type="match status" value="1"/>
</dbReference>
<dbReference type="Gene3D" id="3.40.47.10">
    <property type="match status" value="1"/>
</dbReference>
<keyword evidence="6" id="KW-0012">Acyltransferase</keyword>
<gene>
    <name evidence="10" type="ORF">DVH02_30645</name>
</gene>
<dbReference type="SMART" id="SM01294">
    <property type="entry name" value="PKS_PP_betabranch"/>
    <property type="match status" value="1"/>
</dbReference>
<proteinExistence type="predicted"/>
<dbReference type="SMART" id="SM00827">
    <property type="entry name" value="PKS_AT"/>
    <property type="match status" value="1"/>
</dbReference>
<keyword evidence="4" id="KW-0045">Antibiotic biosynthesis</keyword>
<dbReference type="InterPro" id="IPR050091">
    <property type="entry name" value="PKS_NRPS_Biosynth_Enz"/>
</dbReference>
<keyword evidence="1" id="KW-0596">Phosphopantetheine</keyword>
<keyword evidence="2" id="KW-0597">Phosphoprotein</keyword>
<evidence type="ECO:0000313" key="10">
    <source>
        <dbReference type="EMBL" id="RDG34202.1"/>
    </source>
</evidence>
<keyword evidence="5" id="KW-0511">Multifunctional enzyme</keyword>
<dbReference type="SMART" id="SM00825">
    <property type="entry name" value="PKS_KS"/>
    <property type="match status" value="1"/>
</dbReference>
<dbReference type="InterPro" id="IPR006162">
    <property type="entry name" value="Ppantetheine_attach_site"/>
</dbReference>
<evidence type="ECO:0000256" key="1">
    <source>
        <dbReference type="ARBA" id="ARBA00022450"/>
    </source>
</evidence>
<feature type="domain" description="Carrier" evidence="8">
    <location>
        <begin position="1186"/>
        <end position="1261"/>
    </location>
</feature>
<dbReference type="Pfam" id="PF08659">
    <property type="entry name" value="KR"/>
    <property type="match status" value="1"/>
</dbReference>
<dbReference type="InterPro" id="IPR032821">
    <property type="entry name" value="PKS_assoc"/>
</dbReference>
<dbReference type="InterPro" id="IPR016039">
    <property type="entry name" value="Thiolase-like"/>
</dbReference>
<evidence type="ECO:0000256" key="7">
    <source>
        <dbReference type="SAM" id="MobiDB-lite"/>
    </source>
</evidence>
<dbReference type="CDD" id="cd08952">
    <property type="entry name" value="KR_1_SDR_x"/>
    <property type="match status" value="1"/>
</dbReference>
<dbReference type="GO" id="GO:0006633">
    <property type="term" value="P:fatty acid biosynthetic process"/>
    <property type="evidence" value="ECO:0007669"/>
    <property type="project" value="TreeGrafter"/>
</dbReference>
<dbReference type="GO" id="GO:0004312">
    <property type="term" value="F:fatty acid synthase activity"/>
    <property type="evidence" value="ECO:0007669"/>
    <property type="project" value="TreeGrafter"/>
</dbReference>
<dbReference type="PROSITE" id="PS50075">
    <property type="entry name" value="CARRIER"/>
    <property type="match status" value="1"/>
</dbReference>
<dbReference type="InterPro" id="IPR057326">
    <property type="entry name" value="KR_dom"/>
</dbReference>
<dbReference type="InterPro" id="IPR041618">
    <property type="entry name" value="PKS_DE"/>
</dbReference>
<dbReference type="Gene3D" id="3.40.50.720">
    <property type="entry name" value="NAD(P)-binding Rossmann-like Domain"/>
    <property type="match status" value="1"/>
</dbReference>
<dbReference type="InterPro" id="IPR014043">
    <property type="entry name" value="Acyl_transferase_dom"/>
</dbReference>
<feature type="region of interest" description="Disordered" evidence="7">
    <location>
        <begin position="880"/>
        <end position="904"/>
    </location>
</feature>
<dbReference type="EMBL" id="QQNA01000319">
    <property type="protein sequence ID" value="RDG34202.1"/>
    <property type="molecule type" value="Genomic_DNA"/>
</dbReference>
<dbReference type="Pfam" id="PF00550">
    <property type="entry name" value="PP-binding"/>
    <property type="match status" value="1"/>
</dbReference>
<dbReference type="SUPFAM" id="SSF52151">
    <property type="entry name" value="FabD/lysophospholipase-like"/>
    <property type="match status" value="1"/>
</dbReference>
<reference evidence="10 11" key="1">
    <citation type="submission" date="2018-07" db="EMBL/GenBank/DDBJ databases">
        <title>Streptomyces species from bats.</title>
        <authorList>
            <person name="Dunlap C."/>
        </authorList>
    </citation>
    <scope>NUCLEOTIDE SEQUENCE [LARGE SCALE GENOMIC DNA]</scope>
    <source>
        <strain evidence="10 11">AC230</strain>
    </source>
</reference>
<dbReference type="CDD" id="cd00833">
    <property type="entry name" value="PKS"/>
    <property type="match status" value="1"/>
</dbReference>
<accession>A0A370B0J8</accession>
<protein>
    <submittedName>
        <fullName evidence="10">SDR family NAD(P)-dependent oxidoreductase</fullName>
    </submittedName>
</protein>
<dbReference type="PANTHER" id="PTHR43775:SF51">
    <property type="entry name" value="INACTIVE PHENOLPHTHIOCEROL SYNTHESIS POLYKETIDE SYNTHASE TYPE I PKS1-RELATED"/>
    <property type="match status" value="1"/>
</dbReference>
<evidence type="ECO:0000313" key="11">
    <source>
        <dbReference type="Proteomes" id="UP000253741"/>
    </source>
</evidence>
<dbReference type="InterPro" id="IPR036736">
    <property type="entry name" value="ACP-like_sf"/>
</dbReference>
<evidence type="ECO:0000256" key="5">
    <source>
        <dbReference type="ARBA" id="ARBA00023268"/>
    </source>
</evidence>
<feature type="compositionally biased region" description="Polar residues" evidence="7">
    <location>
        <begin position="7"/>
        <end position="22"/>
    </location>
</feature>
<feature type="compositionally biased region" description="Polar residues" evidence="7">
    <location>
        <begin position="1155"/>
        <end position="1167"/>
    </location>
</feature>
<dbReference type="InterPro" id="IPR009081">
    <property type="entry name" value="PP-bd_ACP"/>
</dbReference>
<dbReference type="Gene3D" id="3.40.366.10">
    <property type="entry name" value="Malonyl-Coenzyme A Acyl Carrier Protein, domain 2"/>
    <property type="match status" value="1"/>
</dbReference>
<dbReference type="FunFam" id="1.10.1200.10:FF:000007">
    <property type="entry name" value="Probable polyketide synthase pks17"/>
    <property type="match status" value="1"/>
</dbReference>
<dbReference type="Pfam" id="PF16197">
    <property type="entry name" value="KAsynt_C_assoc"/>
    <property type="match status" value="1"/>
</dbReference>
<dbReference type="InterPro" id="IPR016035">
    <property type="entry name" value="Acyl_Trfase/lysoPLipase"/>
</dbReference>
<sequence>AVVAGSAVNQDGASNGLTAPNGPSQQRVIRAALAAAGLSAADVDAVEAHGTGTKLGDPIEAEALLATYGQGRADGSPLWLGSVKSNIGHTQAAAGVAGVIKMVEALRHGVLPATLHVDEPSSHVDWSVGGVELLTQAREWPSAAERPRRAGVSSFGLSGTNAHVILEQAPEEQTPVSSGGEISPPADTALLPWLVSGRGETALRAQAERLLAAVEDPAGPFSARMARALVTTRSTFEHRAVVLAATRQELAEELRSLSLGEPGLRTVLGESRDGGRTAFLFSGQGAQRIGMGRGLYEAFPVFADAFDEVCALVGGELREVVFGADGEGGAERLESTQWAQPALFAVEVALFRLVESFGVRPDVVMGHSVGEIAAAYVAGVWSLADACRLVVARGRLMRALPEGGVMAALQAGEEEVLPLLDAARVGVAAVNGPGSVVVSGEAAAVEEVVTHFRGLGRKVTALRVSHAFHSPLMEPMLAEFRSVAEELVYGAPSIAMVSNVTGRAAVGEELASADYWVRHVREAVRFADGVGALVEEGVTRFVEIGPDGTLTALAQECVARTLDDALFVATLRKDGDEPSAALRAMAALHVGGAEVDWTTVLGDHDGGGTVGLPTYAFQRTRLWPTVTAHREAAGRTPVSAGDASFWTMMEQGPRHLADTLGLPQETLDTVIPRLTELRRERVERAETDGWRYRVEWEPVEIPAETAPSGRWLLLQQPGAVPLAGLERFVPRLERLTCDAKDRKRLAALLESAADGAEPAGVLSCLSLTGQDSGPVVSGPVVSGPDSGVVVDTTTVIQALGDAGVTAPLWAVTRAGFGPGRAPGDPAQAAIWGLGRVAALEHPDRWGGLIDVATEPGDVELARVAAVLAHGDEDQVAVHGRSVHGRRLRPAPLSTTDPAASGGLHRPAPRRLLVTGGTGALGARVAEWFVTRGTRELVLASRSGPDTPGLAGTVDRLTAAGAERVDVVACDVAERAQVAALLEAHHVDGIAHVAGVPDHRPLDEIDAAHVSEVIGAKAWGTVHLDELTRDLDLTAFVVFSSIAGVWGSGGQGAYAAANAWADAVVESRGDRGLAGVSVGWGPWAGGGMVSGEGAVELERRGLRVMDPARALAALGSALESAGGSVVVADVKWESFVPAFTSRRHSPLLAELDRATRSGTESDTPSDTSGARALVGRIASLSPQGRSDALLDHVRRAAAKALGHGDTTAVTAERAFRDMGFDSLTAVELRSTLAEDTALALPATLVFDHPTPIALAQYLDAELSGGGETVAAMLADLETGIARLMKADPDQDARTLLGARLRTLLSEIEPAGAVPEAAGPSLGEQLDGASDEELFDLISRELEQ</sequence>
<comment type="caution">
    <text evidence="10">The sequence shown here is derived from an EMBL/GenBank/DDBJ whole genome shotgun (WGS) entry which is preliminary data.</text>
</comment>
<feature type="non-terminal residue" evidence="10">
    <location>
        <position position="1"/>
    </location>
</feature>
<feature type="region of interest" description="Disordered" evidence="7">
    <location>
        <begin position="1151"/>
        <end position="1170"/>
    </location>
</feature>
<dbReference type="Pfam" id="PF18369">
    <property type="entry name" value="PKS_DE"/>
    <property type="match status" value="1"/>
</dbReference>
<dbReference type="InterPro" id="IPR020841">
    <property type="entry name" value="PKS_Beta-ketoAc_synthase_dom"/>
</dbReference>
<dbReference type="PROSITE" id="PS52004">
    <property type="entry name" value="KS3_2"/>
    <property type="match status" value="1"/>
</dbReference>
<feature type="region of interest" description="Disordered" evidence="7">
    <location>
        <begin position="1"/>
        <end position="22"/>
    </location>
</feature>
<feature type="domain" description="Ketosynthase family 3 (KS3)" evidence="9">
    <location>
        <begin position="1"/>
        <end position="168"/>
    </location>
</feature>
<dbReference type="GO" id="GO:0031177">
    <property type="term" value="F:phosphopantetheine binding"/>
    <property type="evidence" value="ECO:0007669"/>
    <property type="project" value="InterPro"/>
</dbReference>
<dbReference type="Gene3D" id="1.10.1200.10">
    <property type="entry name" value="ACP-like"/>
    <property type="match status" value="1"/>
</dbReference>
<dbReference type="InterPro" id="IPR016036">
    <property type="entry name" value="Malonyl_transacylase_ACP-bd"/>
</dbReference>
<keyword evidence="11" id="KW-1185">Reference proteome</keyword>
<evidence type="ECO:0000256" key="6">
    <source>
        <dbReference type="ARBA" id="ARBA00023315"/>
    </source>
</evidence>
<dbReference type="Gene3D" id="3.30.70.3290">
    <property type="match status" value="1"/>
</dbReference>
<dbReference type="InterPro" id="IPR020806">
    <property type="entry name" value="PKS_PP-bd"/>
</dbReference>
<evidence type="ECO:0000259" key="8">
    <source>
        <dbReference type="PROSITE" id="PS50075"/>
    </source>
</evidence>
<dbReference type="SUPFAM" id="SSF53901">
    <property type="entry name" value="Thiolase-like"/>
    <property type="match status" value="1"/>
</dbReference>
<dbReference type="SMART" id="SM00823">
    <property type="entry name" value="PKS_PP"/>
    <property type="match status" value="1"/>
</dbReference>
<evidence type="ECO:0000256" key="4">
    <source>
        <dbReference type="ARBA" id="ARBA00023194"/>
    </source>
</evidence>
<dbReference type="SUPFAM" id="SSF47336">
    <property type="entry name" value="ACP-like"/>
    <property type="match status" value="1"/>
</dbReference>
<name>A0A370B0J8_9ACTN</name>
<dbReference type="Proteomes" id="UP000253741">
    <property type="component" value="Unassembled WGS sequence"/>
</dbReference>
<dbReference type="InterPro" id="IPR014031">
    <property type="entry name" value="Ketoacyl_synth_C"/>
</dbReference>